<name>A0A540MLF5_MALBA</name>
<dbReference type="GO" id="GO:0016879">
    <property type="term" value="F:ligase activity, forming carbon-nitrogen bonds"/>
    <property type="evidence" value="ECO:0007669"/>
    <property type="project" value="InterPro"/>
</dbReference>
<evidence type="ECO:0000256" key="4">
    <source>
        <dbReference type="ARBA" id="ARBA00022840"/>
    </source>
</evidence>
<sequence>MRDCNDELDPSCKEIATFHSKIEKGVNLVCKLSTVDKWYKNRTGIKQLAELNGSLKTHIKFISQRNRPIRGSTSKLLLDYMHSLPCKTSLTAAGCYITPAPGSKGMKALVCVSVDSPLPLKMGLSRLHFQAEQEHSTLDKIEQIIADSKSYADSLVPNASDVHFLEGTPESILTGARKLGMISESPLQKEEINNFKSSKVAADYKSQHGVKSASTSQSEPLQPGQICCFMNRFFITWDLSEEVTKNATSEEATRGGVLEEKCRYCCRSCVFGHDMVVEVRNMIEPDWLYLANLSKCQTLENFQEQRHALDNVVEQTEEKTNKCLDYARLSAQRALVSLRSIPLAARRGLPVLVNGEGLLLSIPSIAFEHCPRLATSATFKPKVPLGRGHTSFI</sequence>
<evidence type="ECO:0000256" key="1">
    <source>
        <dbReference type="ARBA" id="ARBA00022598"/>
    </source>
</evidence>
<keyword evidence="2" id="KW-0819">tRNA processing</keyword>
<organism evidence="5 6">
    <name type="scientific">Malus baccata</name>
    <name type="common">Siberian crab apple</name>
    <name type="synonym">Pyrus baccata</name>
    <dbReference type="NCBI Taxonomy" id="106549"/>
    <lineage>
        <taxon>Eukaryota</taxon>
        <taxon>Viridiplantae</taxon>
        <taxon>Streptophyta</taxon>
        <taxon>Embryophyta</taxon>
        <taxon>Tracheophyta</taxon>
        <taxon>Spermatophyta</taxon>
        <taxon>Magnoliopsida</taxon>
        <taxon>eudicotyledons</taxon>
        <taxon>Gunneridae</taxon>
        <taxon>Pentapetalae</taxon>
        <taxon>rosids</taxon>
        <taxon>fabids</taxon>
        <taxon>Rosales</taxon>
        <taxon>Rosaceae</taxon>
        <taxon>Amygdaloideae</taxon>
        <taxon>Maleae</taxon>
        <taxon>Malus</taxon>
    </lineage>
</organism>
<keyword evidence="4" id="KW-0067">ATP-binding</keyword>
<keyword evidence="1" id="KW-0436">Ligase</keyword>
<protein>
    <submittedName>
        <fullName evidence="5">Uncharacterized protein</fullName>
    </submittedName>
</protein>
<evidence type="ECO:0000256" key="2">
    <source>
        <dbReference type="ARBA" id="ARBA00022694"/>
    </source>
</evidence>
<comment type="caution">
    <text evidence="5">The sequence shown here is derived from an EMBL/GenBank/DDBJ whole genome shotgun (WGS) entry which is preliminary data.</text>
</comment>
<evidence type="ECO:0000313" key="5">
    <source>
        <dbReference type="EMBL" id="TQD99627.1"/>
    </source>
</evidence>
<dbReference type="PANTHER" id="PTHR43033:SF5">
    <property type="entry name" value="TRNA(ILE)-LYSIDINE SYNTHETASE"/>
    <property type="match status" value="1"/>
</dbReference>
<dbReference type="STRING" id="106549.A0A540MLF5"/>
<dbReference type="GO" id="GO:0005524">
    <property type="term" value="F:ATP binding"/>
    <property type="evidence" value="ECO:0007669"/>
    <property type="project" value="UniProtKB-KW"/>
</dbReference>
<dbReference type="PANTHER" id="PTHR43033">
    <property type="entry name" value="TRNA(ILE)-LYSIDINE SYNTHASE-RELATED"/>
    <property type="match status" value="1"/>
</dbReference>
<evidence type="ECO:0000313" key="6">
    <source>
        <dbReference type="Proteomes" id="UP000315295"/>
    </source>
</evidence>
<dbReference type="EMBL" id="VIEB01000232">
    <property type="protein sequence ID" value="TQD99627.1"/>
    <property type="molecule type" value="Genomic_DNA"/>
</dbReference>
<proteinExistence type="predicted"/>
<evidence type="ECO:0000256" key="3">
    <source>
        <dbReference type="ARBA" id="ARBA00022741"/>
    </source>
</evidence>
<keyword evidence="3" id="KW-0547">Nucleotide-binding</keyword>
<accession>A0A540MLF5</accession>
<dbReference type="GO" id="GO:0008033">
    <property type="term" value="P:tRNA processing"/>
    <property type="evidence" value="ECO:0007669"/>
    <property type="project" value="UniProtKB-KW"/>
</dbReference>
<dbReference type="Proteomes" id="UP000315295">
    <property type="component" value="Unassembled WGS sequence"/>
</dbReference>
<dbReference type="AlphaFoldDB" id="A0A540MLF5"/>
<reference evidence="5 6" key="1">
    <citation type="journal article" date="2019" name="G3 (Bethesda)">
        <title>Sequencing of a Wild Apple (Malus baccata) Genome Unravels the Differences Between Cultivated and Wild Apple Species Regarding Disease Resistance and Cold Tolerance.</title>
        <authorList>
            <person name="Chen X."/>
        </authorList>
    </citation>
    <scope>NUCLEOTIDE SEQUENCE [LARGE SCALE GENOMIC DNA]</scope>
    <source>
        <strain evidence="6">cv. Shandingzi</strain>
        <tissue evidence="5">Leaves</tissue>
    </source>
</reference>
<dbReference type="InterPro" id="IPR012094">
    <property type="entry name" value="tRNA_Ile_lys_synt"/>
</dbReference>
<keyword evidence="6" id="KW-1185">Reference proteome</keyword>
<gene>
    <name evidence="5" type="ORF">C1H46_014763</name>
</gene>